<dbReference type="HAMAP" id="MF_00922">
    <property type="entry name" value="OM_assembly_BamD"/>
    <property type="match status" value="1"/>
</dbReference>
<comment type="subunit">
    <text evidence="6">Part of the Bam complex.</text>
</comment>
<comment type="caution">
    <text evidence="8">The sequence shown here is derived from an EMBL/GenBank/DDBJ whole genome shotgun (WGS) entry which is preliminary data.</text>
</comment>
<feature type="domain" description="Outer membrane lipoprotein BamD-like" evidence="7">
    <location>
        <begin position="29"/>
        <end position="233"/>
    </location>
</feature>
<reference evidence="9" key="1">
    <citation type="journal article" date="2019" name="Int. J. Syst. Evol. Microbiol.">
        <title>The Global Catalogue of Microorganisms (GCM) 10K type strain sequencing project: providing services to taxonomists for standard genome sequencing and annotation.</title>
        <authorList>
            <consortium name="The Broad Institute Genomics Platform"/>
            <consortium name="The Broad Institute Genome Sequencing Center for Infectious Disease"/>
            <person name="Wu L."/>
            <person name="Ma J."/>
        </authorList>
    </citation>
    <scope>NUCLEOTIDE SEQUENCE [LARGE SCALE GENOMIC DNA]</scope>
    <source>
        <strain evidence="9">LMG 29894</strain>
    </source>
</reference>
<gene>
    <name evidence="6" type="primary">bamD</name>
    <name evidence="8" type="ORF">ACFOW7_09180</name>
</gene>
<evidence type="ECO:0000256" key="3">
    <source>
        <dbReference type="ARBA" id="ARBA00023139"/>
    </source>
</evidence>
<comment type="similarity">
    <text evidence="6">Belongs to the BamD family.</text>
</comment>
<proteinExistence type="inferred from homology"/>
<dbReference type="RefSeq" id="WP_378163371.1">
    <property type="nucleotide sequence ID" value="NZ_JBHSBU010000001.1"/>
</dbReference>
<keyword evidence="9" id="KW-1185">Reference proteome</keyword>
<keyword evidence="5 6" id="KW-0449">Lipoprotein</keyword>
<evidence type="ECO:0000256" key="2">
    <source>
        <dbReference type="ARBA" id="ARBA00023136"/>
    </source>
</evidence>
<keyword evidence="4 6" id="KW-0998">Cell outer membrane</keyword>
<evidence type="ECO:0000259" key="7">
    <source>
        <dbReference type="Pfam" id="PF13525"/>
    </source>
</evidence>
<accession>A0ABV8MQB6</accession>
<dbReference type="PROSITE" id="PS51257">
    <property type="entry name" value="PROKAR_LIPOPROTEIN"/>
    <property type="match status" value="1"/>
</dbReference>
<keyword evidence="3 6" id="KW-0564">Palmitate</keyword>
<comment type="subcellular location">
    <subcellularLocation>
        <location evidence="6">Cell outer membrane</location>
        <topology evidence="6">Lipid-anchor</topology>
    </subcellularLocation>
</comment>
<evidence type="ECO:0000256" key="1">
    <source>
        <dbReference type="ARBA" id="ARBA00022729"/>
    </source>
</evidence>
<dbReference type="PANTHER" id="PTHR37423">
    <property type="entry name" value="SOLUBLE LYTIC MUREIN TRANSGLYCOSYLASE-RELATED"/>
    <property type="match status" value="1"/>
</dbReference>
<sequence>MTRILPALVAGLLLAGCSTIGKPEEPKTASAEEMYREAQQELSEGNYASAVKRFEALSARYPYGRYAQQAELEIAYANYKDQEPTLALAAVDRFIKQYPAHPSVDYAYYLKGLINFLEDRTLFAAISRQDLSERDPRAARESFEAFRDLITRFPNSRYAEDARDRLAFLVTALADHELHVARYYYKRGAYLAAANRAKVVLENYSHTDRVERALVMMSAAYDKLGMNELRDDSRRVLEKNYPNSKLTAEIVFADESWWKLW</sequence>
<evidence type="ECO:0000256" key="5">
    <source>
        <dbReference type="ARBA" id="ARBA00023288"/>
    </source>
</evidence>
<evidence type="ECO:0000256" key="4">
    <source>
        <dbReference type="ARBA" id="ARBA00023237"/>
    </source>
</evidence>
<dbReference type="PANTHER" id="PTHR37423:SF1">
    <property type="entry name" value="OUTER MEMBRANE PROTEIN ASSEMBLY FACTOR BAMD"/>
    <property type="match status" value="1"/>
</dbReference>
<dbReference type="EMBL" id="JBHSBU010000001">
    <property type="protein sequence ID" value="MFC4159524.1"/>
    <property type="molecule type" value="Genomic_DNA"/>
</dbReference>
<evidence type="ECO:0000313" key="9">
    <source>
        <dbReference type="Proteomes" id="UP001595791"/>
    </source>
</evidence>
<dbReference type="NCBIfam" id="TIGR03302">
    <property type="entry name" value="OM_YfiO"/>
    <property type="match status" value="1"/>
</dbReference>
<dbReference type="CDD" id="cd15830">
    <property type="entry name" value="BamD"/>
    <property type="match status" value="1"/>
</dbReference>
<name>A0ABV8MQB6_9NEIS</name>
<keyword evidence="2 6" id="KW-0472">Membrane</keyword>
<evidence type="ECO:0000313" key="8">
    <source>
        <dbReference type="EMBL" id="MFC4159524.1"/>
    </source>
</evidence>
<organism evidence="8 9">
    <name type="scientific">Chitinimonas lacunae</name>
    <dbReference type="NCBI Taxonomy" id="1963018"/>
    <lineage>
        <taxon>Bacteria</taxon>
        <taxon>Pseudomonadati</taxon>
        <taxon>Pseudomonadota</taxon>
        <taxon>Betaproteobacteria</taxon>
        <taxon>Neisseriales</taxon>
        <taxon>Chitinibacteraceae</taxon>
        <taxon>Chitinimonas</taxon>
    </lineage>
</organism>
<dbReference type="InterPro" id="IPR011990">
    <property type="entry name" value="TPR-like_helical_dom_sf"/>
</dbReference>
<dbReference type="InterPro" id="IPR017689">
    <property type="entry name" value="BamD"/>
</dbReference>
<evidence type="ECO:0000256" key="6">
    <source>
        <dbReference type="HAMAP-Rule" id="MF_00922"/>
    </source>
</evidence>
<dbReference type="Gene3D" id="1.25.40.10">
    <property type="entry name" value="Tetratricopeptide repeat domain"/>
    <property type="match status" value="1"/>
</dbReference>
<dbReference type="SUPFAM" id="SSF48452">
    <property type="entry name" value="TPR-like"/>
    <property type="match status" value="1"/>
</dbReference>
<dbReference type="Proteomes" id="UP001595791">
    <property type="component" value="Unassembled WGS sequence"/>
</dbReference>
<dbReference type="Pfam" id="PF13525">
    <property type="entry name" value="YfiO"/>
    <property type="match status" value="1"/>
</dbReference>
<comment type="function">
    <text evidence="6">Part of the outer membrane protein assembly complex, which is involved in assembly and insertion of beta-barrel proteins into the outer membrane.</text>
</comment>
<keyword evidence="1 6" id="KW-0732">Signal</keyword>
<protein>
    <recommendedName>
        <fullName evidence="6">Outer membrane protein assembly factor BamD</fullName>
    </recommendedName>
</protein>
<dbReference type="InterPro" id="IPR039565">
    <property type="entry name" value="BamD-like"/>
</dbReference>